<evidence type="ECO:0000313" key="2">
    <source>
        <dbReference type="EMBL" id="CAG9865118.1"/>
    </source>
</evidence>
<dbReference type="InterPro" id="IPR011048">
    <property type="entry name" value="Haem_d1_sf"/>
</dbReference>
<feature type="region of interest" description="Disordered" evidence="1">
    <location>
        <begin position="139"/>
        <end position="164"/>
    </location>
</feature>
<proteinExistence type="predicted"/>
<dbReference type="Proteomes" id="UP001153712">
    <property type="component" value="Chromosome 9"/>
</dbReference>
<accession>A0A9N9TU08</accession>
<dbReference type="OrthoDB" id="7853844at2759"/>
<sequence>MRKGFDQMDTTITISNKSAAHKSDFLQFTYNAGKNKDAVISVGSSKFVQNGSHSWDKKCSPLSNIEKVTNWMRQNDKECTNTTTDYNKNNESDPKSLILVRCDFNKTTNTQSYYHSTYNRSSSLIDYLKDEVVLKQNSHLEKDSSCRTESSHSSDKLEEIPTSPESRKKELCRYLQLMNPADKKEIIILQNRRSTRVKNLVEQKQVQEKIKEINQVSTLKSFKELNIQFDSKSDDSDHFTFPLPPRDLSPSDFDDVMKTIVPKLRRICREKKIPLLMRSRRQRAIEKMKSNAKLKNLRSNGKLINIPMERLIYNERRRSRLPKVVAKSKKPESANCEIISVGQEEDELDLDHIMDLADFDKLSEEHKKCLIESRIFSTSNDLLEYTKSKAKDIIQIHETYNTSTEQSDAAKETSISKYQEIDMQKQKEQILNGNTYLIVNIHTPNQPKRPDNVSDGSTGSEESTNSTVQDHDYIGKTITDSENSNEIIPDQSVNNSKFELLPYKPNEGTDTLHKSLRFHDTGRKQKHSLTSNCSMTQEWDLRSSPKQHSKKQSHFISIDPENGAVLKAYYMNYNLIVCQEFMVSFWMQTPLGNILGAQNMWIPRGQTQRITLNNRCLQKDSTEKVICLDNSIVYIELWMKEHKSEMRQGPVADVFVTLYYWQRRQNGLEKKVLQLENINGFADDVQYCVMNKYPKIVVSWHSANEETTQKKKTFIHAYQLALDYQTVSNIYNIEPVEHYVSSLHNIEDYDDLIMGCGENKITLWNIEFGHIIATIELNDIKTPLSTLWVKCDRGFLFALQQCVDGELRLIAINGINHSWKKLANYFPPEGFDRLKGVCIENGLLLTFYDQGMLCWNTETGEPVEEISNESDVIPSGVHVILIEDNRIIVKHALTYFMSMCVEDS</sequence>
<protein>
    <submittedName>
        <fullName evidence="2">Uncharacterized protein</fullName>
    </submittedName>
</protein>
<name>A0A9N9TU08_PHYSR</name>
<gene>
    <name evidence="2" type="ORF">PHYEVI_LOCUS11363</name>
</gene>
<organism evidence="2 3">
    <name type="scientific">Phyllotreta striolata</name>
    <name type="common">Striped flea beetle</name>
    <name type="synonym">Crioceris striolata</name>
    <dbReference type="NCBI Taxonomy" id="444603"/>
    <lineage>
        <taxon>Eukaryota</taxon>
        <taxon>Metazoa</taxon>
        <taxon>Ecdysozoa</taxon>
        <taxon>Arthropoda</taxon>
        <taxon>Hexapoda</taxon>
        <taxon>Insecta</taxon>
        <taxon>Pterygota</taxon>
        <taxon>Neoptera</taxon>
        <taxon>Endopterygota</taxon>
        <taxon>Coleoptera</taxon>
        <taxon>Polyphaga</taxon>
        <taxon>Cucujiformia</taxon>
        <taxon>Chrysomeloidea</taxon>
        <taxon>Chrysomelidae</taxon>
        <taxon>Galerucinae</taxon>
        <taxon>Alticini</taxon>
        <taxon>Phyllotreta</taxon>
    </lineage>
</organism>
<reference evidence="2" key="1">
    <citation type="submission" date="2022-01" db="EMBL/GenBank/DDBJ databases">
        <authorList>
            <person name="King R."/>
        </authorList>
    </citation>
    <scope>NUCLEOTIDE SEQUENCE</scope>
</reference>
<feature type="region of interest" description="Disordered" evidence="1">
    <location>
        <begin position="441"/>
        <end position="470"/>
    </location>
</feature>
<dbReference type="Gene3D" id="2.130.10.10">
    <property type="entry name" value="YVTN repeat-like/Quinoprotein amine dehydrogenase"/>
    <property type="match status" value="1"/>
</dbReference>
<dbReference type="InterPro" id="IPR015943">
    <property type="entry name" value="WD40/YVTN_repeat-like_dom_sf"/>
</dbReference>
<keyword evidence="3" id="KW-1185">Reference proteome</keyword>
<evidence type="ECO:0000256" key="1">
    <source>
        <dbReference type="SAM" id="MobiDB-lite"/>
    </source>
</evidence>
<dbReference type="EMBL" id="OU900102">
    <property type="protein sequence ID" value="CAG9865118.1"/>
    <property type="molecule type" value="Genomic_DNA"/>
</dbReference>
<dbReference type="AlphaFoldDB" id="A0A9N9TU08"/>
<evidence type="ECO:0000313" key="3">
    <source>
        <dbReference type="Proteomes" id="UP001153712"/>
    </source>
</evidence>
<dbReference type="SUPFAM" id="SSF51004">
    <property type="entry name" value="C-terminal (heme d1) domain of cytochrome cd1-nitrite reductase"/>
    <property type="match status" value="1"/>
</dbReference>
<feature type="compositionally biased region" description="Low complexity" evidence="1">
    <location>
        <begin position="454"/>
        <end position="467"/>
    </location>
</feature>